<gene>
    <name evidence="3" type="ORF">EU556_10275</name>
</gene>
<proteinExistence type="predicted"/>
<feature type="domain" description="Peptidase M16 C-terminal" evidence="2">
    <location>
        <begin position="203"/>
        <end position="335"/>
    </location>
</feature>
<reference evidence="3 4" key="1">
    <citation type="submission" date="2019-04" db="EMBL/GenBank/DDBJ databases">
        <authorList>
            <person name="Feng G."/>
            <person name="Zhang J."/>
            <person name="Zhu H."/>
        </authorList>
    </citation>
    <scope>NUCLEOTIDE SEQUENCE [LARGE SCALE GENOMIC DNA]</scope>
    <source>
        <strain evidence="3 4">92R-1</strain>
    </source>
</reference>
<dbReference type="InterPro" id="IPR011249">
    <property type="entry name" value="Metalloenz_LuxS/M16"/>
</dbReference>
<dbReference type="OrthoDB" id="9811314at2"/>
<evidence type="ECO:0000259" key="2">
    <source>
        <dbReference type="Pfam" id="PF05193"/>
    </source>
</evidence>
<comment type="caution">
    <text evidence="3">The sequence shown here is derived from an EMBL/GenBank/DDBJ whole genome shotgun (WGS) entry which is preliminary data.</text>
</comment>
<sequence>MPRATAAGSSLPFFFSDFVSMKYIVSRLLLSAALLGPVALAPARAAELVELRQPNAAKVVVKLQFRNGSAADPVGKEGLTYLTSQLLTEGGTKDLTAAQLKDLLYPMAARYYATTDKEVTTFTFEFHRDFIDKFYPVLRGLMLTPSFTQEDFDRLKSNQLNYVEQLIRASSDEDYSKFALEDQLFRGTRYQHMTRGTAAGVKSITLDDVKKYYASAFGQNNLTIGLAGNYPASFAKQLERDLGKLPKSSVKAPIPVAAMPKGIHVEIISKPDALGSAVYAGFPIQTTRAQDDFAALMVANSWLGEHRKSYGKLYDKIRTTRSMNYGDYSYIEWYEAGGNNMLPVPGVPRHANYTSIWLRPVQIAEGLRKQYPSELGNLTVGHAPFALRLAVREMDNVVKNGMSKEDFERTRTFLRSYVKLYGTTPAKQLGFLLDSRFYGRKDWLQEVDGQLAKLTLDDVNRAMRKHWQVQNMFVTIVTDDSEAQPLADVLKSNTPSPMSYANVVKAGLPQAVVAEDAEVANYKLNVTEVKVIDTNDTFR</sequence>
<dbReference type="PANTHER" id="PTHR11851:SF225">
    <property type="entry name" value="NON-PEPTIDASE HOMOLOG YMXG"/>
    <property type="match status" value="1"/>
</dbReference>
<dbReference type="Gene3D" id="3.30.830.10">
    <property type="entry name" value="Metalloenzyme, LuxS/M16 peptidase-like"/>
    <property type="match status" value="2"/>
</dbReference>
<feature type="domain" description="Peptidase M16 N-terminal" evidence="1">
    <location>
        <begin position="52"/>
        <end position="165"/>
    </location>
</feature>
<keyword evidence="4" id="KW-1185">Reference proteome</keyword>
<name>A0A4Z0P827_9BACT</name>
<dbReference type="GO" id="GO:0046872">
    <property type="term" value="F:metal ion binding"/>
    <property type="evidence" value="ECO:0007669"/>
    <property type="project" value="InterPro"/>
</dbReference>
<dbReference type="PANTHER" id="PTHR11851">
    <property type="entry name" value="METALLOPROTEASE"/>
    <property type="match status" value="1"/>
</dbReference>
<protein>
    <submittedName>
        <fullName evidence="3">Insulinase family protein</fullName>
    </submittedName>
</protein>
<organism evidence="3 4">
    <name type="scientific">Hymenobacter fodinae</name>
    <dbReference type="NCBI Taxonomy" id="2510796"/>
    <lineage>
        <taxon>Bacteria</taxon>
        <taxon>Pseudomonadati</taxon>
        <taxon>Bacteroidota</taxon>
        <taxon>Cytophagia</taxon>
        <taxon>Cytophagales</taxon>
        <taxon>Hymenobacteraceae</taxon>
        <taxon>Hymenobacter</taxon>
    </lineage>
</organism>
<dbReference type="SUPFAM" id="SSF63411">
    <property type="entry name" value="LuxS/MPP-like metallohydrolase"/>
    <property type="match status" value="2"/>
</dbReference>
<dbReference type="InterPro" id="IPR050361">
    <property type="entry name" value="MPP/UQCRC_Complex"/>
</dbReference>
<dbReference type="Pfam" id="PF05193">
    <property type="entry name" value="Peptidase_M16_C"/>
    <property type="match status" value="1"/>
</dbReference>
<evidence type="ECO:0000313" key="3">
    <source>
        <dbReference type="EMBL" id="TGE08108.1"/>
    </source>
</evidence>
<dbReference type="AlphaFoldDB" id="A0A4Z0P827"/>
<dbReference type="Proteomes" id="UP000298337">
    <property type="component" value="Unassembled WGS sequence"/>
</dbReference>
<dbReference type="InterPro" id="IPR007863">
    <property type="entry name" value="Peptidase_M16_C"/>
</dbReference>
<dbReference type="Pfam" id="PF00675">
    <property type="entry name" value="Peptidase_M16"/>
    <property type="match status" value="1"/>
</dbReference>
<dbReference type="InterPro" id="IPR011765">
    <property type="entry name" value="Pept_M16_N"/>
</dbReference>
<dbReference type="EMBL" id="SRLA01000002">
    <property type="protein sequence ID" value="TGE08108.1"/>
    <property type="molecule type" value="Genomic_DNA"/>
</dbReference>
<evidence type="ECO:0000259" key="1">
    <source>
        <dbReference type="Pfam" id="PF00675"/>
    </source>
</evidence>
<accession>A0A4Z0P827</accession>
<evidence type="ECO:0000313" key="4">
    <source>
        <dbReference type="Proteomes" id="UP000298337"/>
    </source>
</evidence>